<dbReference type="EMBL" id="JBHULB010000017">
    <property type="protein sequence ID" value="MFD2587959.1"/>
    <property type="molecule type" value="Genomic_DNA"/>
</dbReference>
<proteinExistence type="predicted"/>
<reference evidence="2" key="1">
    <citation type="journal article" date="2019" name="Int. J. Syst. Evol. Microbiol.">
        <title>The Global Catalogue of Microorganisms (GCM) 10K type strain sequencing project: providing services to taxonomists for standard genome sequencing and annotation.</title>
        <authorList>
            <consortium name="The Broad Institute Genomics Platform"/>
            <consortium name="The Broad Institute Genome Sequencing Center for Infectious Disease"/>
            <person name="Wu L."/>
            <person name="Ma J."/>
        </authorList>
    </citation>
    <scope>NUCLEOTIDE SEQUENCE [LARGE SCALE GENOMIC DNA]</scope>
    <source>
        <strain evidence="2">KCTC 52368</strain>
    </source>
</reference>
<evidence type="ECO:0000313" key="1">
    <source>
        <dbReference type="EMBL" id="MFD2587959.1"/>
    </source>
</evidence>
<evidence type="ECO:0008006" key="3">
    <source>
        <dbReference type="Google" id="ProtNLM"/>
    </source>
</evidence>
<dbReference type="Gene3D" id="3.30.110.90">
    <property type="entry name" value="Amidohydrolase"/>
    <property type="match status" value="1"/>
</dbReference>
<dbReference type="Proteomes" id="UP001597526">
    <property type="component" value="Unassembled WGS sequence"/>
</dbReference>
<organism evidence="1 2">
    <name type="scientific">Croceitalea marina</name>
    <dbReference type="NCBI Taxonomy" id="1775166"/>
    <lineage>
        <taxon>Bacteria</taxon>
        <taxon>Pseudomonadati</taxon>
        <taxon>Bacteroidota</taxon>
        <taxon>Flavobacteriia</taxon>
        <taxon>Flavobacteriales</taxon>
        <taxon>Flavobacteriaceae</taxon>
        <taxon>Croceitalea</taxon>
    </lineage>
</organism>
<sequence>MHKVFILALFFSMFSCAKKEHKISILYTNANVFNGETFAKKDFLVKDGLFQFNATFQPDVIVDLKDQYVIPPFGDAHTHNFDNLQKFDSIYKAYIREGVFYIQVLNNHYSHYLQLKDSINSPGKLEVAFAHGGITSTGGHPHTLYETQAINYSWRAMLDPSKKEELINSRLKENDAYYLMDSIADVRKKWATVTSKKPAIVKIYMSNILDRTKEITNKNIGNYGLSEVVVTQVSELARKDNVRLYAHIETVSDFEVALKHDIKHFAHMPGYGGGLGNPDLQKLTISDATLKEAGAKGAMIIPTGIIRKILCQLLGR</sequence>
<name>A0ABW5MZH8_9FLAO</name>
<comment type="caution">
    <text evidence="1">The sequence shown here is derived from an EMBL/GenBank/DDBJ whole genome shotgun (WGS) entry which is preliminary data.</text>
</comment>
<evidence type="ECO:0000313" key="2">
    <source>
        <dbReference type="Proteomes" id="UP001597526"/>
    </source>
</evidence>
<protein>
    <recommendedName>
        <fullName evidence="3">Amidohydrolase-related domain-containing protein</fullName>
    </recommendedName>
</protein>
<dbReference type="RefSeq" id="WP_377767502.1">
    <property type="nucleotide sequence ID" value="NZ_JBHULB010000017.1"/>
</dbReference>
<dbReference type="PANTHER" id="PTHR43135">
    <property type="entry name" value="ALPHA-D-RIBOSE 1-METHYLPHOSPHONATE 5-TRIPHOSPHATE DIPHOSPHATASE"/>
    <property type="match status" value="1"/>
</dbReference>
<dbReference type="InterPro" id="IPR051781">
    <property type="entry name" value="Metallo-dep_Hydrolase"/>
</dbReference>
<accession>A0ABW5MZH8</accession>
<dbReference type="InterPro" id="IPR011059">
    <property type="entry name" value="Metal-dep_hydrolase_composite"/>
</dbReference>
<gene>
    <name evidence="1" type="ORF">ACFSQJ_13520</name>
</gene>
<dbReference type="Gene3D" id="2.30.40.10">
    <property type="entry name" value="Urease, subunit C, domain 1"/>
    <property type="match status" value="1"/>
</dbReference>
<dbReference type="Gene3D" id="3.40.50.10910">
    <property type="entry name" value="Amidohydrolase"/>
    <property type="match status" value="1"/>
</dbReference>
<dbReference type="InterPro" id="IPR032466">
    <property type="entry name" value="Metal_Hydrolase"/>
</dbReference>
<dbReference type="SUPFAM" id="SSF51556">
    <property type="entry name" value="Metallo-dependent hydrolases"/>
    <property type="match status" value="1"/>
</dbReference>
<keyword evidence="2" id="KW-1185">Reference proteome</keyword>
<dbReference type="PROSITE" id="PS51257">
    <property type="entry name" value="PROKAR_LIPOPROTEIN"/>
    <property type="match status" value="1"/>
</dbReference>
<dbReference type="PANTHER" id="PTHR43135:SF3">
    <property type="entry name" value="ALPHA-D-RIBOSE 1-METHYLPHOSPHONATE 5-TRIPHOSPHATE DIPHOSPHATASE"/>
    <property type="match status" value="1"/>
</dbReference>